<gene>
    <name evidence="1" type="ORF">C4A77_00705</name>
</gene>
<name>A0AAP8QHY6_BRELA</name>
<dbReference type="RefSeq" id="WP_104030340.1">
    <property type="nucleotide sequence ID" value="NZ_PRKQ01000001.1"/>
</dbReference>
<dbReference type="EMBL" id="PRKQ01000001">
    <property type="protein sequence ID" value="PPB12939.1"/>
    <property type="molecule type" value="Genomic_DNA"/>
</dbReference>
<organism evidence="1 2">
    <name type="scientific">Brevibacillus laterosporus</name>
    <name type="common">Bacillus laterosporus</name>
    <dbReference type="NCBI Taxonomy" id="1465"/>
    <lineage>
        <taxon>Bacteria</taxon>
        <taxon>Bacillati</taxon>
        <taxon>Bacillota</taxon>
        <taxon>Bacilli</taxon>
        <taxon>Bacillales</taxon>
        <taxon>Paenibacillaceae</taxon>
        <taxon>Brevibacillus</taxon>
    </lineage>
</organism>
<protein>
    <submittedName>
        <fullName evidence="1">Uncharacterized protein</fullName>
    </submittedName>
</protein>
<evidence type="ECO:0000313" key="1">
    <source>
        <dbReference type="EMBL" id="PPB12939.1"/>
    </source>
</evidence>
<dbReference type="AlphaFoldDB" id="A0AAP8QHY6"/>
<sequence length="70" mass="7994">MTVIKDRWHTARQSYTCDGCHKDINAGDRYRRLFGSAEASDPMHELILCSKPSCGGKEEEAQNDTLYVMR</sequence>
<accession>A0AAP8QHY6</accession>
<evidence type="ECO:0000313" key="2">
    <source>
        <dbReference type="Proteomes" id="UP000239759"/>
    </source>
</evidence>
<dbReference type="Proteomes" id="UP000239759">
    <property type="component" value="Unassembled WGS sequence"/>
</dbReference>
<reference evidence="1 2" key="1">
    <citation type="submission" date="2018-02" db="EMBL/GenBank/DDBJ databases">
        <title>Comparative analysis of genomes of three Brevibacillus laterosporus strains producers of potent antimicrobials isolated from silage.</title>
        <authorList>
            <person name="Kojic M."/>
            <person name="Miljkovic M."/>
            <person name="Studholme D."/>
            <person name="Filipic B."/>
        </authorList>
    </citation>
    <scope>NUCLEOTIDE SEQUENCE [LARGE SCALE GENOMIC DNA]</scope>
    <source>
        <strain evidence="1 2">BGSP11</strain>
    </source>
</reference>
<comment type="caution">
    <text evidence="1">The sequence shown here is derived from an EMBL/GenBank/DDBJ whole genome shotgun (WGS) entry which is preliminary data.</text>
</comment>
<proteinExistence type="predicted"/>